<keyword evidence="13" id="KW-1185">Reference proteome</keyword>
<feature type="domain" description="BPL/LPL catalytic" evidence="11">
    <location>
        <begin position="27"/>
        <end position="202"/>
    </location>
</feature>
<dbReference type="NCBIfam" id="NF010922">
    <property type="entry name" value="PRK14342.1"/>
    <property type="match status" value="1"/>
</dbReference>
<evidence type="ECO:0000256" key="7">
    <source>
        <dbReference type="PIRNR" id="PIRNR016262"/>
    </source>
</evidence>
<keyword evidence="3 6" id="KW-0808">Transferase</keyword>
<accession>A0A1V2ZWU3</accession>
<evidence type="ECO:0000313" key="13">
    <source>
        <dbReference type="Proteomes" id="UP000189177"/>
    </source>
</evidence>
<evidence type="ECO:0000256" key="2">
    <source>
        <dbReference type="ARBA" id="ARBA00022490"/>
    </source>
</evidence>
<evidence type="ECO:0000256" key="6">
    <source>
        <dbReference type="HAMAP-Rule" id="MF_00013"/>
    </source>
</evidence>
<comment type="subcellular location">
    <subcellularLocation>
        <location evidence="6">Cytoplasm</location>
    </subcellularLocation>
</comment>
<evidence type="ECO:0000256" key="4">
    <source>
        <dbReference type="ARBA" id="ARBA00023315"/>
    </source>
</evidence>
<dbReference type="PROSITE" id="PS01313">
    <property type="entry name" value="LIPB"/>
    <property type="match status" value="1"/>
</dbReference>
<reference evidence="12 13" key="1">
    <citation type="submission" date="2017-02" db="EMBL/GenBank/DDBJ databases">
        <title>Genomic diversity within the haloalkaliphilic genus Thioalkalivibrio.</title>
        <authorList>
            <person name="Ahn A.-C."/>
            <person name="Meier-Kolthoff J."/>
            <person name="Overmars L."/>
            <person name="Richter M."/>
            <person name="Woyke T."/>
            <person name="Sorokin D.Y."/>
            <person name="Muyzer G."/>
        </authorList>
    </citation>
    <scope>NUCLEOTIDE SEQUENCE [LARGE SCALE GENOMIC DNA]</scope>
    <source>
        <strain evidence="12 13">HL17</strain>
    </source>
</reference>
<dbReference type="EMBL" id="MUZR01000046">
    <property type="protein sequence ID" value="OOC09536.1"/>
    <property type="molecule type" value="Genomic_DNA"/>
</dbReference>
<dbReference type="UniPathway" id="UPA00538">
    <property type="reaction ID" value="UER00592"/>
</dbReference>
<dbReference type="NCBIfam" id="TIGR00214">
    <property type="entry name" value="lipB"/>
    <property type="match status" value="1"/>
</dbReference>
<dbReference type="GO" id="GO:0005737">
    <property type="term" value="C:cytoplasm"/>
    <property type="evidence" value="ECO:0007669"/>
    <property type="project" value="UniProtKB-SubCell"/>
</dbReference>
<sequence length="231" mass="24634">MRVHRLGDQPYLPVWRAMRLHAAERGPHTPDQLWCVQHPPVYTQGRNGRAEHLLDPGSVPVIAIDRGGQVTWHGPGQLVVYTLLDLRRRGLGVRALVERLEQAVIDALGEWGIVAGRREGAPGVYAGDAKIAALGLRVRHGVSIHGLALNVDPALSAFGRIHPCGYAGLATTSVAAEGGPANPERVRRVVLRALAAQLATGGPETPSACEEVPTLPPELLRCLARPQAPAA</sequence>
<gene>
    <name evidence="6" type="primary">lipB</name>
    <name evidence="12" type="ORF">B1A74_10545</name>
</gene>
<feature type="binding site" evidence="6 9">
    <location>
        <begin position="133"/>
        <end position="135"/>
    </location>
    <ligand>
        <name>substrate</name>
    </ligand>
</feature>
<comment type="pathway">
    <text evidence="1 6 7">Protein modification; protein lipoylation via endogenous pathway; protein N(6)-(lipoyl)lysine from octanoyl-[acyl-carrier-protein]: step 1/2.</text>
</comment>
<dbReference type="InterPro" id="IPR004143">
    <property type="entry name" value="BPL_LPL_catalytic"/>
</dbReference>
<evidence type="ECO:0000256" key="3">
    <source>
        <dbReference type="ARBA" id="ARBA00022679"/>
    </source>
</evidence>
<organism evidence="12 13">
    <name type="scientific">Thioalkalivibrio halophilus</name>
    <dbReference type="NCBI Taxonomy" id="252474"/>
    <lineage>
        <taxon>Bacteria</taxon>
        <taxon>Pseudomonadati</taxon>
        <taxon>Pseudomonadota</taxon>
        <taxon>Gammaproteobacteria</taxon>
        <taxon>Chromatiales</taxon>
        <taxon>Ectothiorhodospiraceae</taxon>
        <taxon>Thioalkalivibrio</taxon>
    </lineage>
</organism>
<dbReference type="PANTHER" id="PTHR10993">
    <property type="entry name" value="OCTANOYLTRANSFERASE"/>
    <property type="match status" value="1"/>
</dbReference>
<comment type="function">
    <text evidence="5 6 7">Catalyzes the transfer of endogenously produced octanoic acid from octanoyl-acyl-carrier-protein onto the lipoyl domains of lipoate-dependent enzymes. Lipoyl-ACP can also act as a substrate although octanoyl-ACP is likely to be the physiological substrate.</text>
</comment>
<dbReference type="PROSITE" id="PS51733">
    <property type="entry name" value="BPL_LPL_CATALYTIC"/>
    <property type="match status" value="1"/>
</dbReference>
<proteinExistence type="inferred from homology"/>
<dbReference type="PANTHER" id="PTHR10993:SF7">
    <property type="entry name" value="LIPOYLTRANSFERASE 2, MITOCHONDRIAL-RELATED"/>
    <property type="match status" value="1"/>
</dbReference>
<dbReference type="OrthoDB" id="9787061at2"/>
<evidence type="ECO:0000256" key="10">
    <source>
        <dbReference type="PIRSR" id="PIRSR016262-3"/>
    </source>
</evidence>
<keyword evidence="4 6" id="KW-0012">Acyltransferase</keyword>
<dbReference type="SUPFAM" id="SSF55681">
    <property type="entry name" value="Class II aaRS and biotin synthetases"/>
    <property type="match status" value="1"/>
</dbReference>
<dbReference type="GO" id="GO:0033819">
    <property type="term" value="F:lipoyl(octanoyl) transferase activity"/>
    <property type="evidence" value="ECO:0007669"/>
    <property type="project" value="UniProtKB-EC"/>
</dbReference>
<dbReference type="GO" id="GO:0009249">
    <property type="term" value="P:protein lipoylation"/>
    <property type="evidence" value="ECO:0007669"/>
    <property type="project" value="InterPro"/>
</dbReference>
<comment type="similarity">
    <text evidence="6 7">Belongs to the LipB family.</text>
</comment>
<dbReference type="Pfam" id="PF21948">
    <property type="entry name" value="LplA-B_cat"/>
    <property type="match status" value="1"/>
</dbReference>
<dbReference type="InterPro" id="IPR020605">
    <property type="entry name" value="Octanoyltransferase_CS"/>
</dbReference>
<feature type="active site" description="Acyl-thioester intermediate" evidence="6 8">
    <location>
        <position position="164"/>
    </location>
</feature>
<dbReference type="EC" id="2.3.1.181" evidence="6 7"/>
<feature type="binding site" evidence="6 9">
    <location>
        <begin position="66"/>
        <end position="73"/>
    </location>
    <ligand>
        <name>substrate</name>
    </ligand>
</feature>
<keyword evidence="2 6" id="KW-0963">Cytoplasm</keyword>
<evidence type="ECO:0000256" key="8">
    <source>
        <dbReference type="PIRSR" id="PIRSR016262-1"/>
    </source>
</evidence>
<evidence type="ECO:0000256" key="1">
    <source>
        <dbReference type="ARBA" id="ARBA00004821"/>
    </source>
</evidence>
<dbReference type="AlphaFoldDB" id="A0A1V2ZWU3"/>
<evidence type="ECO:0000256" key="9">
    <source>
        <dbReference type="PIRSR" id="PIRSR016262-2"/>
    </source>
</evidence>
<name>A0A1V2ZWU3_9GAMM</name>
<feature type="site" description="Lowers pKa of active site Cys" evidence="6 10">
    <location>
        <position position="130"/>
    </location>
</feature>
<dbReference type="InterPro" id="IPR045864">
    <property type="entry name" value="aa-tRNA-synth_II/BPL/LPL"/>
</dbReference>
<dbReference type="Gene3D" id="3.30.930.10">
    <property type="entry name" value="Bira Bifunctional Protein, Domain 2"/>
    <property type="match status" value="1"/>
</dbReference>
<feature type="binding site" evidence="6 9">
    <location>
        <begin position="146"/>
        <end position="148"/>
    </location>
    <ligand>
        <name>substrate</name>
    </ligand>
</feature>
<comment type="catalytic activity">
    <reaction evidence="6 7">
        <text>octanoyl-[ACP] + L-lysyl-[protein] = N(6)-octanoyl-L-lysyl-[protein] + holo-[ACP] + H(+)</text>
        <dbReference type="Rhea" id="RHEA:17665"/>
        <dbReference type="Rhea" id="RHEA-COMP:9636"/>
        <dbReference type="Rhea" id="RHEA-COMP:9685"/>
        <dbReference type="Rhea" id="RHEA-COMP:9752"/>
        <dbReference type="Rhea" id="RHEA-COMP:9928"/>
        <dbReference type="ChEBI" id="CHEBI:15378"/>
        <dbReference type="ChEBI" id="CHEBI:29969"/>
        <dbReference type="ChEBI" id="CHEBI:64479"/>
        <dbReference type="ChEBI" id="CHEBI:78463"/>
        <dbReference type="ChEBI" id="CHEBI:78809"/>
        <dbReference type="EC" id="2.3.1.181"/>
    </reaction>
</comment>
<dbReference type="Proteomes" id="UP000189177">
    <property type="component" value="Unassembled WGS sequence"/>
</dbReference>
<evidence type="ECO:0000313" key="12">
    <source>
        <dbReference type="EMBL" id="OOC09536.1"/>
    </source>
</evidence>
<dbReference type="InterPro" id="IPR000544">
    <property type="entry name" value="Octanoyltransferase"/>
</dbReference>
<dbReference type="HAMAP" id="MF_00013">
    <property type="entry name" value="LipB"/>
    <property type="match status" value="1"/>
</dbReference>
<evidence type="ECO:0000259" key="11">
    <source>
        <dbReference type="PROSITE" id="PS51733"/>
    </source>
</evidence>
<evidence type="ECO:0000256" key="5">
    <source>
        <dbReference type="ARBA" id="ARBA00024732"/>
    </source>
</evidence>
<comment type="caution">
    <text evidence="12">The sequence shown here is derived from an EMBL/GenBank/DDBJ whole genome shotgun (WGS) entry which is preliminary data.</text>
</comment>
<dbReference type="CDD" id="cd16444">
    <property type="entry name" value="LipB"/>
    <property type="match status" value="1"/>
</dbReference>
<dbReference type="FunFam" id="3.30.930.10:FF:000020">
    <property type="entry name" value="Octanoyltransferase"/>
    <property type="match status" value="1"/>
</dbReference>
<dbReference type="PIRSF" id="PIRSF016262">
    <property type="entry name" value="LPLase"/>
    <property type="match status" value="1"/>
</dbReference>
<protein>
    <recommendedName>
        <fullName evidence="6 7">Octanoyltransferase</fullName>
        <ecNumber evidence="6 7">2.3.1.181</ecNumber>
    </recommendedName>
    <alternativeName>
        <fullName evidence="6">Lipoate-protein ligase B</fullName>
    </alternativeName>
    <alternativeName>
        <fullName evidence="6">Lipoyl/octanoyl transferase</fullName>
    </alternativeName>
    <alternativeName>
        <fullName evidence="6">Octanoyl-[acyl-carrier-protein]-protein N-octanoyltransferase</fullName>
    </alternativeName>
</protein>
<comment type="miscellaneous">
    <text evidence="6">In the reaction, the free carboxyl group of octanoic acid is attached via an amide linkage to the epsilon-amino group of a specific lysine residue of lipoyl domains of lipoate-dependent enzymes.</text>
</comment>
<dbReference type="STRING" id="252474.B1A74_10545"/>